<dbReference type="InterPro" id="IPR013549">
    <property type="entry name" value="DUF1731"/>
</dbReference>
<name>A0A8T3B933_DENNO</name>
<proteinExistence type="predicted"/>
<feature type="domain" description="DUF1731" evidence="1">
    <location>
        <begin position="110"/>
        <end position="155"/>
    </location>
</feature>
<dbReference type="AlphaFoldDB" id="A0A8T3B933"/>
<sequence length="161" mass="17849">MPKATLINLHRILSNISIEIFLKCFENYPKPETEEAFTGTKPHAWNQGVMVTGRAQAWKNTKMIPLFKTFAGGPLCSGIVNGTAPHPVRLSEMCDQLGQVMGRPSWLPLPVFVLRAVFCKGATIVLEGQKLLPVKAKEHGFHFKYPFVKDALRDIISSGST</sequence>
<dbReference type="PANTHER" id="PTHR11092">
    <property type="entry name" value="SUGAR NUCLEOTIDE EPIMERASE RELATED"/>
    <property type="match status" value="1"/>
</dbReference>
<evidence type="ECO:0000313" key="2">
    <source>
        <dbReference type="EMBL" id="KAI0503916.1"/>
    </source>
</evidence>
<organism evidence="2 3">
    <name type="scientific">Dendrobium nobile</name>
    <name type="common">Orchid</name>
    <dbReference type="NCBI Taxonomy" id="94219"/>
    <lineage>
        <taxon>Eukaryota</taxon>
        <taxon>Viridiplantae</taxon>
        <taxon>Streptophyta</taxon>
        <taxon>Embryophyta</taxon>
        <taxon>Tracheophyta</taxon>
        <taxon>Spermatophyta</taxon>
        <taxon>Magnoliopsida</taxon>
        <taxon>Liliopsida</taxon>
        <taxon>Asparagales</taxon>
        <taxon>Orchidaceae</taxon>
        <taxon>Epidendroideae</taxon>
        <taxon>Malaxideae</taxon>
        <taxon>Dendrobiinae</taxon>
        <taxon>Dendrobium</taxon>
    </lineage>
</organism>
<evidence type="ECO:0000259" key="1">
    <source>
        <dbReference type="Pfam" id="PF08338"/>
    </source>
</evidence>
<dbReference type="Pfam" id="PF08338">
    <property type="entry name" value="DUF1731"/>
    <property type="match status" value="1"/>
</dbReference>
<dbReference type="SMR" id="A0A8T3B933"/>
<dbReference type="OrthoDB" id="276721at2759"/>
<keyword evidence="3" id="KW-1185">Reference proteome</keyword>
<dbReference type="Gene3D" id="3.40.50.720">
    <property type="entry name" value="NAD(P)-binding Rossmann-like Domain"/>
    <property type="match status" value="1"/>
</dbReference>
<dbReference type="Proteomes" id="UP000829196">
    <property type="component" value="Unassembled WGS sequence"/>
</dbReference>
<gene>
    <name evidence="2" type="ORF">KFK09_014862</name>
</gene>
<accession>A0A8T3B933</accession>
<reference evidence="2" key="1">
    <citation type="journal article" date="2022" name="Front. Genet.">
        <title>Chromosome-Scale Assembly of the Dendrobium nobile Genome Provides Insights Into the Molecular Mechanism of the Biosynthesis of the Medicinal Active Ingredient of Dendrobium.</title>
        <authorList>
            <person name="Xu Q."/>
            <person name="Niu S.-C."/>
            <person name="Li K.-L."/>
            <person name="Zheng P.-J."/>
            <person name="Zhang X.-J."/>
            <person name="Jia Y."/>
            <person name="Liu Y."/>
            <person name="Niu Y.-X."/>
            <person name="Yu L.-H."/>
            <person name="Chen D.-F."/>
            <person name="Zhang G.-Q."/>
        </authorList>
    </citation>
    <scope>NUCLEOTIDE SEQUENCE</scope>
    <source>
        <tissue evidence="2">Leaf</tissue>
    </source>
</reference>
<dbReference type="PANTHER" id="PTHR11092:SF0">
    <property type="entry name" value="EPIMERASE FAMILY PROTEIN SDR39U1"/>
    <property type="match status" value="1"/>
</dbReference>
<dbReference type="EMBL" id="JAGYWB010000011">
    <property type="protein sequence ID" value="KAI0503916.1"/>
    <property type="molecule type" value="Genomic_DNA"/>
</dbReference>
<protein>
    <recommendedName>
        <fullName evidence="1">DUF1731 domain-containing protein</fullName>
    </recommendedName>
</protein>
<evidence type="ECO:0000313" key="3">
    <source>
        <dbReference type="Proteomes" id="UP000829196"/>
    </source>
</evidence>
<comment type="caution">
    <text evidence="2">The sequence shown here is derived from an EMBL/GenBank/DDBJ whole genome shotgun (WGS) entry which is preliminary data.</text>
</comment>